<feature type="region of interest" description="Disordered" evidence="1">
    <location>
        <begin position="1"/>
        <end position="29"/>
    </location>
</feature>
<organism evidence="2 3">
    <name type="scientific">Zea mays</name>
    <name type="common">Maize</name>
    <dbReference type="NCBI Taxonomy" id="4577"/>
    <lineage>
        <taxon>Eukaryota</taxon>
        <taxon>Viridiplantae</taxon>
        <taxon>Streptophyta</taxon>
        <taxon>Embryophyta</taxon>
        <taxon>Tracheophyta</taxon>
        <taxon>Spermatophyta</taxon>
        <taxon>Magnoliopsida</taxon>
        <taxon>Liliopsida</taxon>
        <taxon>Poales</taxon>
        <taxon>Poaceae</taxon>
        <taxon>PACMAD clade</taxon>
        <taxon>Panicoideae</taxon>
        <taxon>Andropogonodae</taxon>
        <taxon>Andropogoneae</taxon>
        <taxon>Tripsacinae</taxon>
        <taxon>Zea</taxon>
    </lineage>
</organism>
<name>A0A804MZQ8_MAIZE</name>
<dbReference type="InParanoid" id="A0A804MZQ8"/>
<feature type="compositionally biased region" description="Low complexity" evidence="1">
    <location>
        <begin position="69"/>
        <end position="84"/>
    </location>
</feature>
<feature type="compositionally biased region" description="Basic residues" evidence="1">
    <location>
        <begin position="249"/>
        <end position="278"/>
    </location>
</feature>
<evidence type="ECO:0000313" key="3">
    <source>
        <dbReference type="Proteomes" id="UP000007305"/>
    </source>
</evidence>
<dbReference type="Gramene" id="Zm00001eb123660_T002">
    <property type="protein sequence ID" value="Zm00001eb123660_P002"/>
    <property type="gene ID" value="Zm00001eb123660"/>
</dbReference>
<gene>
    <name evidence="2" type="primary">LOC103649730</name>
</gene>
<accession>A0A804MZQ8</accession>
<reference evidence="3" key="1">
    <citation type="submission" date="2015-12" db="EMBL/GenBank/DDBJ databases">
        <title>Update maize B73 reference genome by single molecule sequencing technologies.</title>
        <authorList>
            <consortium name="Maize Genome Sequencing Project"/>
            <person name="Ware D."/>
        </authorList>
    </citation>
    <scope>NUCLEOTIDE SEQUENCE [LARGE SCALE GENOMIC DNA]</scope>
    <source>
        <strain evidence="3">cv. B73</strain>
    </source>
</reference>
<evidence type="ECO:0000313" key="2">
    <source>
        <dbReference type="EnsemblPlants" id="Zm00001eb123660_P002"/>
    </source>
</evidence>
<dbReference type="Proteomes" id="UP000007305">
    <property type="component" value="Chromosome 3"/>
</dbReference>
<feature type="compositionally biased region" description="Basic residues" evidence="1">
    <location>
        <begin position="1"/>
        <end position="25"/>
    </location>
</feature>
<protein>
    <submittedName>
        <fullName evidence="2">Uncharacterized protein</fullName>
    </submittedName>
</protein>
<sequence length="335" mass="35974">PPLRHTDRHGRHHAGASLPRRRAQRHPPSAAAFQRVLLQVLRVLDLGAVPRPRGAARRGVRGPPRARVRAPAPRGPGARPLRAVLPRQGGGRGRRRALHVHPVLDLHHREPLPLVRRLAPHRRDPAAVHQVRDAAAAPAPRLPRRRGPQGRPRRPRRRAAPGRRPAAAPHHPEGARDRGRRRERTGSADDGDDGGARGRRREGRGGHGPGDAGEGGGDEAGAGDGGRAAPRDDARGGGAAPPRAGRALPPRRRRAPPRRARLRAPQGRPRRQRRRRRAAGVTDAGARETITGLPACLAALLLLVSCSWGAPCSKRRMAAPARARAFVAPDVALVA</sequence>
<feature type="compositionally biased region" description="Basic and acidic residues" evidence="1">
    <location>
        <begin position="123"/>
        <end position="132"/>
    </location>
</feature>
<feature type="compositionally biased region" description="Basic residues" evidence="1">
    <location>
        <begin position="142"/>
        <end position="161"/>
    </location>
</feature>
<proteinExistence type="predicted"/>
<keyword evidence="3" id="KW-1185">Reference proteome</keyword>
<reference evidence="2" key="3">
    <citation type="submission" date="2021-05" db="UniProtKB">
        <authorList>
            <consortium name="EnsemblPlants"/>
        </authorList>
    </citation>
    <scope>IDENTIFICATION</scope>
    <source>
        <strain evidence="2">cv. B73</strain>
    </source>
</reference>
<dbReference type="OrthoDB" id="542841at2759"/>
<dbReference type="AlphaFoldDB" id="A0A804MZQ8"/>
<dbReference type="EnsemblPlants" id="Zm00001eb123660_T002">
    <property type="protein sequence ID" value="Zm00001eb123660_P002"/>
    <property type="gene ID" value="Zm00001eb123660"/>
</dbReference>
<reference evidence="2" key="2">
    <citation type="submission" date="2019-07" db="EMBL/GenBank/DDBJ databases">
        <authorList>
            <person name="Seetharam A."/>
            <person name="Woodhouse M."/>
            <person name="Cannon E."/>
        </authorList>
    </citation>
    <scope>NUCLEOTIDE SEQUENCE [LARGE SCALE GENOMIC DNA]</scope>
    <source>
        <strain evidence="2">cv. B73</strain>
    </source>
</reference>
<feature type="region of interest" description="Disordered" evidence="1">
    <location>
        <begin position="123"/>
        <end position="283"/>
    </location>
</feature>
<feature type="region of interest" description="Disordered" evidence="1">
    <location>
        <begin position="52"/>
        <end position="95"/>
    </location>
</feature>
<feature type="compositionally biased region" description="Basic residues" evidence="1">
    <location>
        <begin position="54"/>
        <end position="68"/>
    </location>
</feature>
<feature type="compositionally biased region" description="Gly residues" evidence="1">
    <location>
        <begin position="206"/>
        <end position="226"/>
    </location>
</feature>
<evidence type="ECO:0000256" key="1">
    <source>
        <dbReference type="SAM" id="MobiDB-lite"/>
    </source>
</evidence>